<dbReference type="AlphaFoldDB" id="A0A0U4CTP2"/>
<sequence>MLGSFMTLDVVGEVLDRLDRSQTAAAAYRAAWKSRETSGDASPELLLEEMKRRSVPGAYAPLDDPRLAAPLALWQAGVEPRAARRSLKAGRVPD</sequence>
<dbReference type="RefSeq" id="WP_067860552.1">
    <property type="nucleotide sequence ID" value="NZ_CP011502.1"/>
</dbReference>
<gene>
    <name evidence="1" type="ORF">AERYTH_15550</name>
</gene>
<evidence type="ECO:0000313" key="2">
    <source>
        <dbReference type="Proteomes" id="UP000067689"/>
    </source>
</evidence>
<dbReference type="KEGG" id="aer:AERYTH_15550"/>
<evidence type="ECO:0000313" key="1">
    <source>
        <dbReference type="EMBL" id="ALX06012.1"/>
    </source>
</evidence>
<reference evidence="1 2" key="1">
    <citation type="journal article" date="1991" name="Int. J. Syst. Bacteriol.">
        <title>Description of the erythromycin-producing bacterium Arthrobacter sp. strain NRRL B-3381 as Aeromicrobium erythreum gen. nov., sp. nov.</title>
        <authorList>
            <person name="Miller E.S."/>
            <person name="Woese C.R."/>
            <person name="Brenner S."/>
        </authorList>
    </citation>
    <scope>NUCLEOTIDE SEQUENCE [LARGE SCALE GENOMIC DNA]</scope>
    <source>
        <strain evidence="1 2">AR18</strain>
    </source>
</reference>
<proteinExistence type="predicted"/>
<dbReference type="Proteomes" id="UP000067689">
    <property type="component" value="Chromosome"/>
</dbReference>
<dbReference type="STRING" id="2041.AERYTH_15550"/>
<protein>
    <submittedName>
        <fullName evidence="1">Uncharacterized protein</fullName>
    </submittedName>
</protein>
<organism evidence="1 2">
    <name type="scientific">Aeromicrobium erythreum</name>
    <dbReference type="NCBI Taxonomy" id="2041"/>
    <lineage>
        <taxon>Bacteria</taxon>
        <taxon>Bacillati</taxon>
        <taxon>Actinomycetota</taxon>
        <taxon>Actinomycetes</taxon>
        <taxon>Propionibacteriales</taxon>
        <taxon>Nocardioidaceae</taxon>
        <taxon>Aeromicrobium</taxon>
    </lineage>
</organism>
<accession>A0A0U4CTP2</accession>
<dbReference type="PATRIC" id="fig|2041.4.peg.3247"/>
<keyword evidence="2" id="KW-1185">Reference proteome</keyword>
<name>A0A0U4CTP2_9ACTN</name>
<dbReference type="EMBL" id="CP011502">
    <property type="protein sequence ID" value="ALX06012.1"/>
    <property type="molecule type" value="Genomic_DNA"/>
</dbReference>